<protein>
    <submittedName>
        <fullName evidence="1">Uncharacterized protein</fullName>
    </submittedName>
</protein>
<accession>A0A1Z5RC09</accession>
<organism evidence="1 2">
    <name type="scientific">Sorghum bicolor</name>
    <name type="common">Sorghum</name>
    <name type="synonym">Sorghum vulgare</name>
    <dbReference type="NCBI Taxonomy" id="4558"/>
    <lineage>
        <taxon>Eukaryota</taxon>
        <taxon>Viridiplantae</taxon>
        <taxon>Streptophyta</taxon>
        <taxon>Embryophyta</taxon>
        <taxon>Tracheophyta</taxon>
        <taxon>Spermatophyta</taxon>
        <taxon>Magnoliopsida</taxon>
        <taxon>Liliopsida</taxon>
        <taxon>Poales</taxon>
        <taxon>Poaceae</taxon>
        <taxon>PACMAD clade</taxon>
        <taxon>Panicoideae</taxon>
        <taxon>Andropogonodae</taxon>
        <taxon>Andropogoneae</taxon>
        <taxon>Sorghinae</taxon>
        <taxon>Sorghum</taxon>
    </lineage>
</organism>
<sequence>MYEEIREIALGRYFPSLSSEIWCAAAICLGPDIALCDLHLPLQCVFFCFPLGGPRCQWLALARQRCGELCGAGVCSRGVRRRDAAMGGVHEAAATVRSDICISLKQQQASNRTCGRYVHE</sequence>
<evidence type="ECO:0000313" key="2">
    <source>
        <dbReference type="Proteomes" id="UP000000768"/>
    </source>
</evidence>
<dbReference type="Gramene" id="OQU81289">
    <property type="protein sequence ID" value="OQU81289"/>
    <property type="gene ID" value="SORBI_3006G037401"/>
</dbReference>
<dbReference type="Gramene" id="OQU81290">
    <property type="protein sequence ID" value="OQU81290"/>
    <property type="gene ID" value="SORBI_3006G037401"/>
</dbReference>
<dbReference type="AlphaFoldDB" id="A0A1Z5RC09"/>
<name>A0A1Z5RC09_SORBI</name>
<reference evidence="2" key="3">
    <citation type="journal article" date="2018" name="Plant J.">
        <title>The Sorghum bicolor reference genome: improved assembly, gene annotations, a transcriptome atlas, and signatures of genome organization.</title>
        <authorList>
            <person name="McCormick R.F."/>
            <person name="Truong S.K."/>
            <person name="Sreedasyam A."/>
            <person name="Jenkins J."/>
            <person name="Shu S."/>
            <person name="Sims D."/>
            <person name="Kennedy M."/>
            <person name="Amirebrahimi M."/>
            <person name="Weers B.D."/>
            <person name="McKinley B."/>
            <person name="Mattison A."/>
            <person name="Morishige D.T."/>
            <person name="Grimwood J."/>
            <person name="Schmutz J."/>
            <person name="Mullet J.E."/>
        </authorList>
    </citation>
    <scope>NUCLEOTIDE SEQUENCE [LARGE SCALE GENOMIC DNA]</scope>
    <source>
        <strain evidence="2">cv. BTx623</strain>
    </source>
</reference>
<keyword evidence="2" id="KW-1185">Reference proteome</keyword>
<dbReference type="InParanoid" id="A0A1Z5RC09"/>
<dbReference type="EMBL" id="CM000765">
    <property type="protein sequence ID" value="OQU81289.1"/>
    <property type="molecule type" value="Genomic_DNA"/>
</dbReference>
<proteinExistence type="predicted"/>
<dbReference type="EMBL" id="CM000765">
    <property type="protein sequence ID" value="OQU81290.1"/>
    <property type="molecule type" value="Genomic_DNA"/>
</dbReference>
<gene>
    <name evidence="1" type="ORF">SORBI_3006G037401</name>
</gene>
<reference evidence="1" key="2">
    <citation type="submission" date="2017-02" db="EMBL/GenBank/DDBJ databases">
        <title>WGS assembly of Sorghum bicolor.</title>
        <authorList>
            <person name="Paterson A."/>
            <person name="Mullet J."/>
            <person name="Bowers J."/>
            <person name="Bruggmann R."/>
            <person name="Dubchak I."/>
            <person name="Grimwood J."/>
            <person name="Gundlach H."/>
            <person name="Haberer G."/>
            <person name="Hellsten U."/>
            <person name="Mitros T."/>
            <person name="Poliakov A."/>
            <person name="Schmutz J."/>
            <person name="Spannagl M."/>
            <person name="Tang H."/>
            <person name="Wang X."/>
            <person name="Wicker T."/>
            <person name="Bharti A."/>
            <person name="Chapman J."/>
            <person name="Feltus F."/>
            <person name="Gowik U."/>
            <person name="Grigoriev I."/>
            <person name="Lyons E."/>
            <person name="Maher C."/>
            <person name="Martis M."/>
            <person name="Narechania A."/>
            <person name="Otillar R."/>
            <person name="Penning B."/>
            <person name="Salamov A."/>
            <person name="Wang Y."/>
            <person name="Zhang L."/>
            <person name="Carpita N."/>
            <person name="Freeling M."/>
            <person name="Gingle A."/>
            <person name="Hash C."/>
            <person name="Keller B."/>
            <person name="Klein P."/>
            <person name="Kresovich S."/>
            <person name="Mccann M."/>
            <person name="Ming R."/>
            <person name="Peterson D."/>
            <person name="Rahman M."/>
            <person name="Ware D."/>
            <person name="Westhoff P."/>
            <person name="Mayer K."/>
            <person name="Messing J."/>
            <person name="Sims D."/>
            <person name="Jenkins J."/>
            <person name="Shu S."/>
            <person name="Rokhsar D."/>
        </authorList>
    </citation>
    <scope>NUCLEOTIDE SEQUENCE</scope>
</reference>
<evidence type="ECO:0000313" key="1">
    <source>
        <dbReference type="EMBL" id="OQU81290.1"/>
    </source>
</evidence>
<reference evidence="1 2" key="1">
    <citation type="journal article" date="2009" name="Nature">
        <title>The Sorghum bicolor genome and the diversification of grasses.</title>
        <authorList>
            <person name="Paterson A.H."/>
            <person name="Bowers J.E."/>
            <person name="Bruggmann R."/>
            <person name="Dubchak I."/>
            <person name="Grimwood J."/>
            <person name="Gundlach H."/>
            <person name="Haberer G."/>
            <person name="Hellsten U."/>
            <person name="Mitros T."/>
            <person name="Poliakov A."/>
            <person name="Schmutz J."/>
            <person name="Spannagl M."/>
            <person name="Tang H."/>
            <person name="Wang X."/>
            <person name="Wicker T."/>
            <person name="Bharti A.K."/>
            <person name="Chapman J."/>
            <person name="Feltus F.A."/>
            <person name="Gowik U."/>
            <person name="Grigoriev I.V."/>
            <person name="Lyons E."/>
            <person name="Maher C.A."/>
            <person name="Martis M."/>
            <person name="Narechania A."/>
            <person name="Otillar R.P."/>
            <person name="Penning B.W."/>
            <person name="Salamov A.A."/>
            <person name="Wang Y."/>
            <person name="Zhang L."/>
            <person name="Carpita N.C."/>
            <person name="Freeling M."/>
            <person name="Gingle A.R."/>
            <person name="Hash C.T."/>
            <person name="Keller B."/>
            <person name="Klein P."/>
            <person name="Kresovich S."/>
            <person name="McCann M.C."/>
            <person name="Ming R."/>
            <person name="Peterson D.G."/>
            <person name="Mehboob-ur-Rahman"/>
            <person name="Ware D."/>
            <person name="Westhoff P."/>
            <person name="Mayer K.F."/>
            <person name="Messing J."/>
            <person name="Rokhsar D.S."/>
        </authorList>
    </citation>
    <scope>NUCLEOTIDE SEQUENCE [LARGE SCALE GENOMIC DNA]</scope>
    <source>
        <strain evidence="2">cv. BTx623</strain>
    </source>
</reference>
<dbReference type="Proteomes" id="UP000000768">
    <property type="component" value="Chromosome 6"/>
</dbReference>